<dbReference type="AlphaFoldDB" id="A0AA88D943"/>
<accession>A0AA88D943</accession>
<gene>
    <name evidence="2" type="ORF">TIFTF001_015609</name>
</gene>
<dbReference type="FunFam" id="2.40.30.130:FF:000013">
    <property type="entry name" value="Threonyl and alanyl tRNA synthetase second additional domain-containing protein"/>
    <property type="match status" value="1"/>
</dbReference>
<dbReference type="GO" id="GO:0004813">
    <property type="term" value="F:alanine-tRNA ligase activity"/>
    <property type="evidence" value="ECO:0007669"/>
    <property type="project" value="InterPro"/>
</dbReference>
<dbReference type="FunFam" id="3.30.980.10:FF:000008">
    <property type="entry name" value="Similar to alanyl-tRNA synthetase"/>
    <property type="match status" value="1"/>
</dbReference>
<feature type="domain" description="Alanyl-transfer RNA synthetases family profile" evidence="1">
    <location>
        <begin position="1"/>
        <end position="233"/>
    </location>
</feature>
<sequence length="303" mass="33593">MDVSPTKLDYYEDMFKLQSKATILSYFKGDDGRQALILDRTVFHPQGGGQPADTGLIAIADSELKFVVQDVRSKDGVVFHYGFIENSTEESDSKFEKGKEVLLYVDESRRKLNSRLHSAGHLLDACMQNVGLGHLEPGKGYHFPNGPFVEYKGTVPQAELQNKQKELELDINALISRGGKVSAAILPYEEAAEMCGGSLPDYIPKGSTPRILKIGNYPGCPCGGTHVSDISDIIIVTVTQIRTKKGLTKVFYNVGSRLCKVILLIWSCYLGENGDIDMETECDEKCKNGQDKRLKFAQMKKDK</sequence>
<dbReference type="InterPro" id="IPR018163">
    <property type="entry name" value="Thr/Ala-tRNA-synth_IIc_edit"/>
</dbReference>
<dbReference type="GO" id="GO:0005524">
    <property type="term" value="F:ATP binding"/>
    <property type="evidence" value="ECO:0007669"/>
    <property type="project" value="InterPro"/>
</dbReference>
<keyword evidence="3" id="KW-1185">Reference proteome</keyword>
<dbReference type="Gene3D" id="2.40.30.130">
    <property type="match status" value="1"/>
</dbReference>
<evidence type="ECO:0000259" key="1">
    <source>
        <dbReference type="PROSITE" id="PS50860"/>
    </source>
</evidence>
<dbReference type="PANTHER" id="PTHR43462">
    <property type="entry name" value="ALANYL-TRNA EDITING PROTEIN"/>
    <property type="match status" value="1"/>
</dbReference>
<reference evidence="2" key="1">
    <citation type="submission" date="2023-07" db="EMBL/GenBank/DDBJ databases">
        <title>draft genome sequence of fig (Ficus carica).</title>
        <authorList>
            <person name="Takahashi T."/>
            <person name="Nishimura K."/>
        </authorList>
    </citation>
    <scope>NUCLEOTIDE SEQUENCE</scope>
</reference>
<dbReference type="SUPFAM" id="SSF50447">
    <property type="entry name" value="Translation proteins"/>
    <property type="match status" value="1"/>
</dbReference>
<dbReference type="PROSITE" id="PS50860">
    <property type="entry name" value="AA_TRNA_LIGASE_II_ALA"/>
    <property type="match status" value="1"/>
</dbReference>
<evidence type="ECO:0000313" key="3">
    <source>
        <dbReference type="Proteomes" id="UP001187192"/>
    </source>
</evidence>
<evidence type="ECO:0000313" key="2">
    <source>
        <dbReference type="EMBL" id="GMN46422.1"/>
    </source>
</evidence>
<comment type="caution">
    <text evidence="2">The sequence shown here is derived from an EMBL/GenBank/DDBJ whole genome shotgun (WGS) entry which is preliminary data.</text>
</comment>
<proteinExistence type="predicted"/>
<dbReference type="InterPro" id="IPR009000">
    <property type="entry name" value="Transl_B-barrel_sf"/>
</dbReference>
<dbReference type="InterPro" id="IPR018164">
    <property type="entry name" value="Ala-tRNA-synth_IIc_N"/>
</dbReference>
<dbReference type="Gene3D" id="3.30.980.10">
    <property type="entry name" value="Threonyl-trna Synthetase, Chain A, domain 2"/>
    <property type="match status" value="1"/>
</dbReference>
<dbReference type="GO" id="GO:0006419">
    <property type="term" value="P:alanyl-tRNA aminoacylation"/>
    <property type="evidence" value="ECO:0007669"/>
    <property type="project" value="InterPro"/>
</dbReference>
<dbReference type="Proteomes" id="UP001187192">
    <property type="component" value="Unassembled WGS sequence"/>
</dbReference>
<dbReference type="EMBL" id="BTGU01000023">
    <property type="protein sequence ID" value="GMN46422.1"/>
    <property type="molecule type" value="Genomic_DNA"/>
</dbReference>
<dbReference type="Pfam" id="PF01411">
    <property type="entry name" value="tRNA-synt_2c"/>
    <property type="match status" value="1"/>
</dbReference>
<dbReference type="PANTHER" id="PTHR43462:SF2">
    <property type="entry name" value="THREONYL AND ALANYL TRNA SYNTHETASE SECOND ADDITIONAL DOMAIN-CONTAINING PROTEIN"/>
    <property type="match status" value="1"/>
</dbReference>
<dbReference type="InterPro" id="IPR018165">
    <property type="entry name" value="Ala-tRNA-synth_IIc_core"/>
</dbReference>
<dbReference type="GO" id="GO:0003676">
    <property type="term" value="F:nucleic acid binding"/>
    <property type="evidence" value="ECO:0007669"/>
    <property type="project" value="InterPro"/>
</dbReference>
<dbReference type="InterPro" id="IPR051335">
    <property type="entry name" value="Alanyl-tRNA_Editing_Enzymes"/>
</dbReference>
<organism evidence="2 3">
    <name type="scientific">Ficus carica</name>
    <name type="common">Common fig</name>
    <dbReference type="NCBI Taxonomy" id="3494"/>
    <lineage>
        <taxon>Eukaryota</taxon>
        <taxon>Viridiplantae</taxon>
        <taxon>Streptophyta</taxon>
        <taxon>Embryophyta</taxon>
        <taxon>Tracheophyta</taxon>
        <taxon>Spermatophyta</taxon>
        <taxon>Magnoliopsida</taxon>
        <taxon>eudicotyledons</taxon>
        <taxon>Gunneridae</taxon>
        <taxon>Pentapetalae</taxon>
        <taxon>rosids</taxon>
        <taxon>fabids</taxon>
        <taxon>Rosales</taxon>
        <taxon>Moraceae</taxon>
        <taxon>Ficeae</taxon>
        <taxon>Ficus</taxon>
    </lineage>
</organism>
<dbReference type="SUPFAM" id="SSF55186">
    <property type="entry name" value="ThrRS/AlaRS common domain"/>
    <property type="match status" value="1"/>
</dbReference>
<protein>
    <recommendedName>
        <fullName evidence="1">Alanyl-transfer RNA synthetases family profile domain-containing protein</fullName>
    </recommendedName>
</protein>
<name>A0AA88D943_FICCA</name>